<dbReference type="GO" id="GO:0012505">
    <property type="term" value="C:endomembrane system"/>
    <property type="evidence" value="ECO:0007669"/>
    <property type="project" value="UniProtKB-SubCell"/>
</dbReference>
<dbReference type="AlphaFoldDB" id="A0A7R6SWE1"/>
<feature type="transmembrane region" description="Helical" evidence="6">
    <location>
        <begin position="75"/>
        <end position="94"/>
    </location>
</feature>
<evidence type="ECO:0000256" key="3">
    <source>
        <dbReference type="ARBA" id="ARBA00022989"/>
    </source>
</evidence>
<keyword evidence="5 6" id="KW-0472">Membrane</keyword>
<dbReference type="PANTHER" id="PTHR21624">
    <property type="entry name" value="STEROL DESATURASE-RELATED PROTEIN"/>
    <property type="match status" value="1"/>
</dbReference>
<dbReference type="GO" id="GO:0050479">
    <property type="term" value="F:glyceryl-ether monooxygenase activity"/>
    <property type="evidence" value="ECO:0007669"/>
    <property type="project" value="TreeGrafter"/>
</dbReference>
<name>A0A7R6SWE1_9GAMM</name>
<feature type="transmembrane region" description="Helical" evidence="6">
    <location>
        <begin position="6"/>
        <end position="25"/>
    </location>
</feature>
<evidence type="ECO:0000256" key="1">
    <source>
        <dbReference type="ARBA" id="ARBA00004127"/>
    </source>
</evidence>
<reference evidence="8 9" key="1">
    <citation type="journal article" date="2008" name="Int. J. Syst. Evol. Microbiol.">
        <title>Neptunomonas japonica sp. nov., an Osedax japonicus symbiont-like bacterium isolated from sediment adjacent to sperm whale carcasses off Kagoshima, Japan.</title>
        <authorList>
            <person name="Miyazaki M."/>
            <person name="Nogi Y."/>
            <person name="Fujiwara Y."/>
            <person name="Kawato M."/>
            <person name="Kubokawa K."/>
            <person name="Horikoshi K."/>
        </authorList>
    </citation>
    <scope>NUCLEOTIDE SEQUENCE [LARGE SCALE GENOMIC DNA]</scope>
    <source>
        <strain evidence="8 9">JAMM 1380</strain>
    </source>
</reference>
<evidence type="ECO:0000256" key="4">
    <source>
        <dbReference type="ARBA" id="ARBA00023002"/>
    </source>
</evidence>
<evidence type="ECO:0000256" key="5">
    <source>
        <dbReference type="ARBA" id="ARBA00023136"/>
    </source>
</evidence>
<keyword evidence="2 6" id="KW-0812">Transmembrane</keyword>
<feature type="transmembrane region" description="Helical" evidence="6">
    <location>
        <begin position="46"/>
        <end position="69"/>
    </location>
</feature>
<evidence type="ECO:0000259" key="7">
    <source>
        <dbReference type="Pfam" id="PF04116"/>
    </source>
</evidence>
<dbReference type="RefSeq" id="WP_201347745.1">
    <property type="nucleotide sequence ID" value="NZ_AP014546.1"/>
</dbReference>
<dbReference type="GO" id="GO:0016020">
    <property type="term" value="C:membrane"/>
    <property type="evidence" value="ECO:0007669"/>
    <property type="project" value="GOC"/>
</dbReference>
<dbReference type="GO" id="GO:0006643">
    <property type="term" value="P:membrane lipid metabolic process"/>
    <property type="evidence" value="ECO:0007669"/>
    <property type="project" value="TreeGrafter"/>
</dbReference>
<dbReference type="Pfam" id="PF04116">
    <property type="entry name" value="FA_hydroxylase"/>
    <property type="match status" value="1"/>
</dbReference>
<protein>
    <submittedName>
        <fullName evidence="8">Sterol desaturase</fullName>
    </submittedName>
</protein>
<dbReference type="KEGG" id="njp:NEJAP_2625"/>
<dbReference type="GO" id="GO:0008610">
    <property type="term" value="P:lipid biosynthetic process"/>
    <property type="evidence" value="ECO:0007669"/>
    <property type="project" value="InterPro"/>
</dbReference>
<gene>
    <name evidence="8" type="ORF">NEJAP_2625</name>
</gene>
<feature type="domain" description="Fatty acid hydroxylase" evidence="7">
    <location>
        <begin position="88"/>
        <end position="224"/>
    </location>
</feature>
<evidence type="ECO:0000313" key="8">
    <source>
        <dbReference type="EMBL" id="BBB30569.1"/>
    </source>
</evidence>
<evidence type="ECO:0000313" key="9">
    <source>
        <dbReference type="Proteomes" id="UP000595332"/>
    </source>
</evidence>
<keyword evidence="4" id="KW-0560">Oxidoreductase</keyword>
<dbReference type="PANTHER" id="PTHR21624:SF3">
    <property type="entry name" value="FATTY ACID HYDROXYLASE DOMAIN-CONTAINING PROTEIN"/>
    <property type="match status" value="1"/>
</dbReference>
<dbReference type="Proteomes" id="UP000595332">
    <property type="component" value="Chromosome"/>
</dbReference>
<dbReference type="GO" id="GO:0005506">
    <property type="term" value="F:iron ion binding"/>
    <property type="evidence" value="ECO:0007669"/>
    <property type="project" value="InterPro"/>
</dbReference>
<dbReference type="InterPro" id="IPR051689">
    <property type="entry name" value="Sterol_desaturase/TMEM195"/>
</dbReference>
<organism evidence="8 9">
    <name type="scientific">Neptunomonas japonica JAMM 1380</name>
    <dbReference type="NCBI Taxonomy" id="1441457"/>
    <lineage>
        <taxon>Bacteria</taxon>
        <taxon>Pseudomonadati</taxon>
        <taxon>Pseudomonadota</taxon>
        <taxon>Gammaproteobacteria</taxon>
        <taxon>Oceanospirillales</taxon>
        <taxon>Oceanospirillaceae</taxon>
        <taxon>Neptunomonas</taxon>
    </lineage>
</organism>
<evidence type="ECO:0000256" key="6">
    <source>
        <dbReference type="SAM" id="Phobius"/>
    </source>
</evidence>
<keyword evidence="9" id="KW-1185">Reference proteome</keyword>
<sequence>MQDEATFRLVFFLGAFVVCAGIEWLRPKRAWRESRLTRWRINLAIILMNTLIVRLTVGAIAVTAAVWAQQEQIGLFYWLQLSGVISSAVGFLLLDMAIWCQHWITHKWSVLWRLHQVHHTDLDLDVTSALRFHPVEIVLSLIYKAMIIVVLGIDPLVVITFEIVLNASAIFTHANIRLPSRLDSALRWVVCTPDMHRIHHSVYQEETDSNYGFFLSIWDRLFSTYTVEPKDNHQQMKLGLSEHRQQPALGFFALLKLPGQKLLSSRQVP</sequence>
<dbReference type="EMBL" id="AP014546">
    <property type="protein sequence ID" value="BBB30569.1"/>
    <property type="molecule type" value="Genomic_DNA"/>
</dbReference>
<evidence type="ECO:0000256" key="2">
    <source>
        <dbReference type="ARBA" id="ARBA00022692"/>
    </source>
</evidence>
<comment type="subcellular location">
    <subcellularLocation>
        <location evidence="1">Endomembrane system</location>
        <topology evidence="1">Multi-pass membrane protein</topology>
    </subcellularLocation>
</comment>
<feature type="transmembrane region" description="Helical" evidence="6">
    <location>
        <begin position="141"/>
        <end position="165"/>
    </location>
</feature>
<proteinExistence type="predicted"/>
<dbReference type="InterPro" id="IPR006694">
    <property type="entry name" value="Fatty_acid_hydroxylase"/>
</dbReference>
<accession>A0A7R6SWE1</accession>
<keyword evidence="3 6" id="KW-1133">Transmembrane helix</keyword>